<feature type="compositionally biased region" description="Polar residues" evidence="2">
    <location>
        <begin position="149"/>
        <end position="163"/>
    </location>
</feature>
<organism evidence="5">
    <name type="scientific">Dissoconium aciculare CBS 342.82</name>
    <dbReference type="NCBI Taxonomy" id="1314786"/>
    <lineage>
        <taxon>Eukaryota</taxon>
        <taxon>Fungi</taxon>
        <taxon>Dikarya</taxon>
        <taxon>Ascomycota</taxon>
        <taxon>Pezizomycotina</taxon>
        <taxon>Dothideomycetes</taxon>
        <taxon>Dothideomycetidae</taxon>
        <taxon>Mycosphaerellales</taxon>
        <taxon>Dissoconiaceae</taxon>
        <taxon>Dissoconium</taxon>
    </lineage>
</organism>
<reference evidence="5" key="1">
    <citation type="submission" date="2020-01" db="EMBL/GenBank/DDBJ databases">
        <authorList>
            <consortium name="DOE Joint Genome Institute"/>
            <person name="Haridas S."/>
            <person name="Albert R."/>
            <person name="Binder M."/>
            <person name="Bloem J."/>
            <person name="Labutti K."/>
            <person name="Salamov A."/>
            <person name="Andreopoulos B."/>
            <person name="Baker S.E."/>
            <person name="Barry K."/>
            <person name="Bills G."/>
            <person name="Bluhm B.H."/>
            <person name="Cannon C."/>
            <person name="Castanera R."/>
            <person name="Culley D.E."/>
            <person name="Daum C."/>
            <person name="Ezra D."/>
            <person name="Gonzalez J.B."/>
            <person name="Henrissat B."/>
            <person name="Kuo A."/>
            <person name="Liang C."/>
            <person name="Lipzen A."/>
            <person name="Lutzoni F."/>
            <person name="Magnuson J."/>
            <person name="Mondo S."/>
            <person name="Nolan M."/>
            <person name="Ohm R."/>
            <person name="Pangilinan J."/>
            <person name="Park H.-J."/>
            <person name="Ramirez L."/>
            <person name="Alfaro M."/>
            <person name="Sun H."/>
            <person name="Tritt A."/>
            <person name="Yoshinaga Y."/>
            <person name="Zwiers L.-H."/>
            <person name="Turgeon B.G."/>
            <person name="Goodwin S.B."/>
            <person name="Spatafora J.W."/>
            <person name="Crous P.W."/>
            <person name="Grigoriev I.V."/>
        </authorList>
    </citation>
    <scope>NUCLEOTIDE SEQUENCE</scope>
    <source>
        <strain evidence="5">CBS 342.82</strain>
    </source>
</reference>
<dbReference type="PANTHER" id="PTHR37534:SF9">
    <property type="entry name" value="ZN(II)2CYS6 TRANSCRIPTION FACTOR (EUROFUNG)"/>
    <property type="match status" value="1"/>
</dbReference>
<feature type="compositionally biased region" description="Low complexity" evidence="2">
    <location>
        <begin position="164"/>
        <end position="179"/>
    </location>
</feature>
<dbReference type="InterPro" id="IPR036864">
    <property type="entry name" value="Zn2-C6_fun-type_DNA-bd_sf"/>
</dbReference>
<dbReference type="Pfam" id="PF00172">
    <property type="entry name" value="Zn_clus"/>
    <property type="match status" value="1"/>
</dbReference>
<evidence type="ECO:0000256" key="1">
    <source>
        <dbReference type="ARBA" id="ARBA00023242"/>
    </source>
</evidence>
<dbReference type="GO" id="GO:0045944">
    <property type="term" value="P:positive regulation of transcription by RNA polymerase II"/>
    <property type="evidence" value="ECO:0007669"/>
    <property type="project" value="TreeGrafter"/>
</dbReference>
<dbReference type="SUPFAM" id="SSF57701">
    <property type="entry name" value="Zn2/Cys6 DNA-binding domain"/>
    <property type="match status" value="1"/>
</dbReference>
<accession>A0A6J3M6J5</accession>
<reference evidence="5" key="3">
    <citation type="submission" date="2025-08" db="UniProtKB">
        <authorList>
            <consortium name="RefSeq"/>
        </authorList>
    </citation>
    <scope>IDENTIFICATION</scope>
    <source>
        <strain evidence="5">CBS 342.82</strain>
    </source>
</reference>
<dbReference type="SMART" id="SM00066">
    <property type="entry name" value="GAL4"/>
    <property type="match status" value="1"/>
</dbReference>
<dbReference type="GO" id="GO:0000981">
    <property type="term" value="F:DNA-binding transcription factor activity, RNA polymerase II-specific"/>
    <property type="evidence" value="ECO:0007669"/>
    <property type="project" value="InterPro"/>
</dbReference>
<evidence type="ECO:0000313" key="4">
    <source>
        <dbReference type="Proteomes" id="UP000504637"/>
    </source>
</evidence>
<dbReference type="GeneID" id="54360893"/>
<dbReference type="Gene3D" id="4.10.240.10">
    <property type="entry name" value="Zn(2)-C6 fungal-type DNA-binding domain"/>
    <property type="match status" value="1"/>
</dbReference>
<dbReference type="GO" id="GO:0005634">
    <property type="term" value="C:nucleus"/>
    <property type="evidence" value="ECO:0007669"/>
    <property type="project" value="TreeGrafter"/>
</dbReference>
<feature type="compositionally biased region" description="Polar residues" evidence="2">
    <location>
        <begin position="219"/>
        <end position="228"/>
    </location>
</feature>
<reference evidence="5" key="2">
    <citation type="submission" date="2020-04" db="EMBL/GenBank/DDBJ databases">
        <authorList>
            <consortium name="NCBI Genome Project"/>
        </authorList>
    </citation>
    <scope>NUCLEOTIDE SEQUENCE</scope>
    <source>
        <strain evidence="5">CBS 342.82</strain>
    </source>
</reference>
<feature type="domain" description="Zn(2)-C6 fungal-type" evidence="3">
    <location>
        <begin position="8"/>
        <end position="36"/>
    </location>
</feature>
<feature type="region of interest" description="Disordered" evidence="2">
    <location>
        <begin position="149"/>
        <end position="228"/>
    </location>
</feature>
<sequence length="228" mass="25019">MAPRSRSGCLTCRSRKLKCSEERPICAQCLKANRECIPSSGITFRHQQNPSMNGGDKGDGSLKSFYGYKETFDERTTWVAIPKDLTFIHTSNPYEDEDGEVIRDDALFNQTSDFNTGRLESDFTFNQASYPAYATHGLEALSAVASQDQYSYGPTPQASMETNQSTASLLAQAATSIASPEATDAPPPNLEDMLVSTSHVPSDEANIDPQLHSPKEENPTSPLQMRIL</sequence>
<dbReference type="Proteomes" id="UP000504637">
    <property type="component" value="Unplaced"/>
</dbReference>
<protein>
    <recommendedName>
        <fullName evidence="3">Zn(2)-C6 fungal-type domain-containing protein</fullName>
    </recommendedName>
</protein>
<dbReference type="RefSeq" id="XP_033460722.1">
    <property type="nucleotide sequence ID" value="XM_033603093.1"/>
</dbReference>
<dbReference type="GO" id="GO:0008270">
    <property type="term" value="F:zinc ion binding"/>
    <property type="evidence" value="ECO:0007669"/>
    <property type="project" value="InterPro"/>
</dbReference>
<dbReference type="InterPro" id="IPR001138">
    <property type="entry name" value="Zn2Cys6_DnaBD"/>
</dbReference>
<evidence type="ECO:0000313" key="5">
    <source>
        <dbReference type="RefSeq" id="XP_033460722.1"/>
    </source>
</evidence>
<dbReference type="CDD" id="cd00067">
    <property type="entry name" value="GAL4"/>
    <property type="match status" value="1"/>
</dbReference>
<dbReference type="PROSITE" id="PS50048">
    <property type="entry name" value="ZN2_CY6_FUNGAL_2"/>
    <property type="match status" value="1"/>
</dbReference>
<proteinExistence type="predicted"/>
<dbReference type="AlphaFoldDB" id="A0A6J3M6J5"/>
<evidence type="ECO:0000259" key="3">
    <source>
        <dbReference type="PROSITE" id="PS50048"/>
    </source>
</evidence>
<gene>
    <name evidence="5" type="ORF">K489DRAFT_370004</name>
</gene>
<name>A0A6J3M6J5_9PEZI</name>
<dbReference type="OrthoDB" id="5418899at2759"/>
<keyword evidence="1" id="KW-0539">Nucleus</keyword>
<dbReference type="PROSITE" id="PS00463">
    <property type="entry name" value="ZN2_CY6_FUNGAL_1"/>
    <property type="match status" value="1"/>
</dbReference>
<evidence type="ECO:0000256" key="2">
    <source>
        <dbReference type="SAM" id="MobiDB-lite"/>
    </source>
</evidence>
<keyword evidence="4" id="KW-1185">Reference proteome</keyword>
<dbReference type="PANTHER" id="PTHR37534">
    <property type="entry name" value="TRANSCRIPTIONAL ACTIVATOR PROTEIN UGA3"/>
    <property type="match status" value="1"/>
</dbReference>
<dbReference type="GO" id="GO:0000976">
    <property type="term" value="F:transcription cis-regulatory region binding"/>
    <property type="evidence" value="ECO:0007669"/>
    <property type="project" value="TreeGrafter"/>
</dbReference>